<comment type="caution">
    <text evidence="2">The sequence shown here is derived from an EMBL/GenBank/DDBJ whole genome shotgun (WGS) entry which is preliminary data.</text>
</comment>
<dbReference type="STRING" id="3076.A0A2P6TLF0"/>
<dbReference type="Proteomes" id="UP000239899">
    <property type="component" value="Unassembled WGS sequence"/>
</dbReference>
<feature type="region of interest" description="Disordered" evidence="1">
    <location>
        <begin position="1"/>
        <end position="33"/>
    </location>
</feature>
<dbReference type="PANTHER" id="PTHR48070:SF6">
    <property type="entry name" value="ESTERASE OVCA2"/>
    <property type="match status" value="1"/>
</dbReference>
<evidence type="ECO:0000313" key="3">
    <source>
        <dbReference type="Proteomes" id="UP000239899"/>
    </source>
</evidence>
<dbReference type="GO" id="GO:0005634">
    <property type="term" value="C:nucleus"/>
    <property type="evidence" value="ECO:0007669"/>
    <property type="project" value="TreeGrafter"/>
</dbReference>
<dbReference type="PANTHER" id="PTHR48070">
    <property type="entry name" value="ESTERASE OVCA2"/>
    <property type="match status" value="1"/>
</dbReference>
<evidence type="ECO:0000313" key="2">
    <source>
        <dbReference type="EMBL" id="PRW45114.1"/>
    </source>
</evidence>
<dbReference type="InterPro" id="IPR050593">
    <property type="entry name" value="LovG"/>
</dbReference>
<name>A0A2P6TLF0_CHLSO</name>
<dbReference type="Gene3D" id="3.40.50.1820">
    <property type="entry name" value="alpha/beta hydrolase"/>
    <property type="match status" value="2"/>
</dbReference>
<proteinExistence type="predicted"/>
<evidence type="ECO:0000256" key="1">
    <source>
        <dbReference type="SAM" id="MobiDB-lite"/>
    </source>
</evidence>
<keyword evidence="3" id="KW-1185">Reference proteome</keyword>
<gene>
    <name evidence="2" type="ORF">C2E21_6333</name>
</gene>
<accession>A0A2P6TLF0</accession>
<protein>
    <submittedName>
        <fullName evidence="2">Rhodanese-like domain-containing 6 isoform X1</fullName>
    </submittedName>
</protein>
<dbReference type="GO" id="GO:0016787">
    <property type="term" value="F:hydrolase activity"/>
    <property type="evidence" value="ECO:0007669"/>
    <property type="project" value="TreeGrafter"/>
</dbReference>
<dbReference type="GO" id="GO:0005737">
    <property type="term" value="C:cytoplasm"/>
    <property type="evidence" value="ECO:0007669"/>
    <property type="project" value="TreeGrafter"/>
</dbReference>
<sequence>MGEQRSLHPAAGESSYPADPSHGSVLAPAQQSHSGRRLRILCLHGFRQSARSFEAKAAAAAGVALPSLHIFGGGGGDRQISTEESAALAGCFHPAQRTEGRHSAGHLIPSSGPVLAALREFLQQQQQRLALGQRPDQQCKLPK</sequence>
<dbReference type="OrthoDB" id="25002at2759"/>
<organism evidence="2 3">
    <name type="scientific">Chlorella sorokiniana</name>
    <name type="common">Freshwater green alga</name>
    <dbReference type="NCBI Taxonomy" id="3076"/>
    <lineage>
        <taxon>Eukaryota</taxon>
        <taxon>Viridiplantae</taxon>
        <taxon>Chlorophyta</taxon>
        <taxon>core chlorophytes</taxon>
        <taxon>Trebouxiophyceae</taxon>
        <taxon>Chlorellales</taxon>
        <taxon>Chlorellaceae</taxon>
        <taxon>Chlorella clade</taxon>
        <taxon>Chlorella</taxon>
    </lineage>
</organism>
<reference evidence="2 3" key="1">
    <citation type="journal article" date="2018" name="Plant J.">
        <title>Genome sequences of Chlorella sorokiniana UTEX 1602 and Micractinium conductrix SAG 241.80: implications to maltose excretion by a green alga.</title>
        <authorList>
            <person name="Arriola M.B."/>
            <person name="Velmurugan N."/>
            <person name="Zhang Y."/>
            <person name="Plunkett M.H."/>
            <person name="Hondzo H."/>
            <person name="Barney B.M."/>
        </authorList>
    </citation>
    <scope>NUCLEOTIDE SEQUENCE [LARGE SCALE GENOMIC DNA]</scope>
    <source>
        <strain evidence="3">UTEX 1602</strain>
    </source>
</reference>
<dbReference type="AlphaFoldDB" id="A0A2P6TLF0"/>
<dbReference type="EMBL" id="LHPG02000012">
    <property type="protein sequence ID" value="PRW45114.1"/>
    <property type="molecule type" value="Genomic_DNA"/>
</dbReference>
<dbReference type="InterPro" id="IPR029058">
    <property type="entry name" value="AB_hydrolase_fold"/>
</dbReference>